<dbReference type="EMBL" id="RJVU01063374">
    <property type="protein sequence ID" value="ROJ25456.1"/>
    <property type="molecule type" value="Genomic_DNA"/>
</dbReference>
<name>A0A3N0XR70_ANAGA</name>
<evidence type="ECO:0000313" key="3">
    <source>
        <dbReference type="Proteomes" id="UP000281406"/>
    </source>
</evidence>
<dbReference type="Proteomes" id="UP000281406">
    <property type="component" value="Unassembled WGS sequence"/>
</dbReference>
<evidence type="ECO:0000313" key="2">
    <source>
        <dbReference type="EMBL" id="ROJ25456.1"/>
    </source>
</evidence>
<accession>A0A3N0XR70</accession>
<evidence type="ECO:0000256" key="1">
    <source>
        <dbReference type="SAM" id="MobiDB-lite"/>
    </source>
</evidence>
<keyword evidence="3" id="KW-1185">Reference proteome</keyword>
<protein>
    <submittedName>
        <fullName evidence="2">Uncharacterized protein</fullName>
    </submittedName>
</protein>
<comment type="caution">
    <text evidence="2">The sequence shown here is derived from an EMBL/GenBank/DDBJ whole genome shotgun (WGS) entry which is preliminary data.</text>
</comment>
<gene>
    <name evidence="2" type="ORF">DPX16_3621</name>
</gene>
<reference evidence="2 3" key="1">
    <citation type="submission" date="2018-10" db="EMBL/GenBank/DDBJ databases">
        <title>Genome assembly for a Yunnan-Guizhou Plateau 3E fish, Anabarilius grahami (Regan), and its evolutionary and genetic applications.</title>
        <authorList>
            <person name="Jiang W."/>
        </authorList>
    </citation>
    <scope>NUCLEOTIDE SEQUENCE [LARGE SCALE GENOMIC DNA]</scope>
    <source>
        <strain evidence="2">AG-KIZ</strain>
        <tissue evidence="2">Muscle</tissue>
    </source>
</reference>
<organism evidence="2 3">
    <name type="scientific">Anabarilius grahami</name>
    <name type="common">Kanglang fish</name>
    <name type="synonym">Barilius grahami</name>
    <dbReference type="NCBI Taxonomy" id="495550"/>
    <lineage>
        <taxon>Eukaryota</taxon>
        <taxon>Metazoa</taxon>
        <taxon>Chordata</taxon>
        <taxon>Craniata</taxon>
        <taxon>Vertebrata</taxon>
        <taxon>Euteleostomi</taxon>
        <taxon>Actinopterygii</taxon>
        <taxon>Neopterygii</taxon>
        <taxon>Teleostei</taxon>
        <taxon>Ostariophysi</taxon>
        <taxon>Cypriniformes</taxon>
        <taxon>Xenocyprididae</taxon>
        <taxon>Xenocypridinae</taxon>
        <taxon>Xenocypridinae incertae sedis</taxon>
        <taxon>Anabarilius</taxon>
    </lineage>
</organism>
<sequence>MSRAGQSPASRIYCITRPGAKGSCAGLICRRVIDDCERIRPQEDMQGQTASILKRSPDAGAPYASDRRL</sequence>
<dbReference type="AlphaFoldDB" id="A0A3N0XR70"/>
<proteinExistence type="predicted"/>
<feature type="region of interest" description="Disordered" evidence="1">
    <location>
        <begin position="43"/>
        <end position="69"/>
    </location>
</feature>